<dbReference type="Proteomes" id="UP000050514">
    <property type="component" value="Unassembled WGS sequence"/>
</dbReference>
<organism evidence="1 2">
    <name type="scientific">Bellilinea caldifistulae</name>
    <dbReference type="NCBI Taxonomy" id="360411"/>
    <lineage>
        <taxon>Bacteria</taxon>
        <taxon>Bacillati</taxon>
        <taxon>Chloroflexota</taxon>
        <taxon>Anaerolineae</taxon>
        <taxon>Anaerolineales</taxon>
        <taxon>Anaerolineaceae</taxon>
        <taxon>Bellilinea</taxon>
    </lineage>
</organism>
<protein>
    <submittedName>
        <fullName evidence="1">Uncharacterized protein</fullName>
    </submittedName>
</protein>
<sequence length="59" mass="7067">MIKAITGRDQLVPLLLWPTRLAQIWDFSKRSHRSYDHLIIFRKQFAVRKVMQTFPKGQV</sequence>
<keyword evidence="2" id="KW-1185">Reference proteome</keyword>
<comment type="caution">
    <text evidence="1">The sequence shown here is derived from an EMBL/GenBank/DDBJ whole genome shotgun (WGS) entry which is preliminary data.</text>
</comment>
<reference evidence="1 2" key="1">
    <citation type="submission" date="2015-07" db="EMBL/GenBank/DDBJ databases">
        <title>Draft genome of Bellilinea caldifistulae DSM 17877.</title>
        <authorList>
            <person name="Hemp J."/>
            <person name="Ward L.M."/>
            <person name="Pace L.A."/>
            <person name="Fischer W.W."/>
        </authorList>
    </citation>
    <scope>NUCLEOTIDE SEQUENCE [LARGE SCALE GENOMIC DNA]</scope>
    <source>
        <strain evidence="1 2">GOMI-1</strain>
    </source>
</reference>
<evidence type="ECO:0000313" key="2">
    <source>
        <dbReference type="Proteomes" id="UP000050514"/>
    </source>
</evidence>
<dbReference type="AlphaFoldDB" id="A0A0P6XR90"/>
<name>A0A0P6XR90_9CHLR</name>
<evidence type="ECO:0000313" key="1">
    <source>
        <dbReference type="EMBL" id="KPL77779.1"/>
    </source>
</evidence>
<gene>
    <name evidence="1" type="ORF">AC812_02740</name>
</gene>
<accession>A0A0P6XR90</accession>
<dbReference type="EMBL" id="LGHJ01000008">
    <property type="protein sequence ID" value="KPL77779.1"/>
    <property type="molecule type" value="Genomic_DNA"/>
</dbReference>
<proteinExistence type="predicted"/>